<dbReference type="OrthoDB" id="9800709at2"/>
<proteinExistence type="inferred from homology"/>
<comment type="similarity">
    <text evidence="1 5">Belongs to the ModE family.</text>
</comment>
<dbReference type="InterPro" id="IPR016462">
    <property type="entry name" value="ModE"/>
</dbReference>
<evidence type="ECO:0000256" key="5">
    <source>
        <dbReference type="PIRNR" id="PIRNR005763"/>
    </source>
</evidence>
<keyword evidence="9" id="KW-1185">Reference proteome</keyword>
<dbReference type="PANTHER" id="PTHR30432:SF1">
    <property type="entry name" value="DNA-BINDING TRANSCRIPTIONAL DUAL REGULATOR MODE"/>
    <property type="match status" value="1"/>
</dbReference>
<dbReference type="InterPro" id="IPR051815">
    <property type="entry name" value="Molybdate_resp_trans_reg"/>
</dbReference>
<dbReference type="GO" id="GO:0003700">
    <property type="term" value="F:DNA-binding transcription factor activity"/>
    <property type="evidence" value="ECO:0007669"/>
    <property type="project" value="InterPro"/>
</dbReference>
<organism evidence="8 9">
    <name type="scientific">Pollutimonas thiosulfatoxidans</name>
    <dbReference type="NCBI Taxonomy" id="2028345"/>
    <lineage>
        <taxon>Bacteria</taxon>
        <taxon>Pseudomonadati</taxon>
        <taxon>Pseudomonadota</taxon>
        <taxon>Betaproteobacteria</taxon>
        <taxon>Burkholderiales</taxon>
        <taxon>Alcaligenaceae</taxon>
        <taxon>Pollutimonas</taxon>
    </lineage>
</organism>
<reference evidence="8 9" key="1">
    <citation type="submission" date="2017-08" db="EMBL/GenBank/DDBJ databases">
        <authorList>
            <person name="Park S.-J."/>
            <person name="Kim H."/>
        </authorList>
    </citation>
    <scope>NUCLEOTIDE SEQUENCE [LARGE SCALE GENOMIC DNA]</scope>
    <source>
        <strain evidence="9">ye3</strain>
    </source>
</reference>
<dbReference type="SUPFAM" id="SSF50331">
    <property type="entry name" value="MOP-like"/>
    <property type="match status" value="2"/>
</dbReference>
<evidence type="ECO:0000256" key="6">
    <source>
        <dbReference type="PIRSR" id="PIRSR005763-1"/>
    </source>
</evidence>
<dbReference type="InterPro" id="IPR004606">
    <property type="entry name" value="Mop_domain"/>
</dbReference>
<dbReference type="SUPFAM" id="SSF46785">
    <property type="entry name" value="Winged helix' DNA-binding domain"/>
    <property type="match status" value="1"/>
</dbReference>
<dbReference type="Pfam" id="PF03459">
    <property type="entry name" value="TOBE"/>
    <property type="match status" value="2"/>
</dbReference>
<dbReference type="InterPro" id="IPR000847">
    <property type="entry name" value="LysR_HTH_N"/>
</dbReference>
<feature type="region of interest" description="Required for dimer formation and molybdate binding" evidence="6">
    <location>
        <begin position="137"/>
        <end position="145"/>
    </location>
</feature>
<dbReference type="InterPro" id="IPR036390">
    <property type="entry name" value="WH_DNA-bd_sf"/>
</dbReference>
<feature type="domain" description="Mop" evidence="7">
    <location>
        <begin position="208"/>
        <end position="274"/>
    </location>
</feature>
<dbReference type="GO" id="GO:0030151">
    <property type="term" value="F:molybdenum ion binding"/>
    <property type="evidence" value="ECO:0007669"/>
    <property type="project" value="UniProtKB-UniRule"/>
</dbReference>
<dbReference type="InterPro" id="IPR008995">
    <property type="entry name" value="Mo/tungstate-bd_C_term_dom"/>
</dbReference>
<dbReference type="InterPro" id="IPR003725">
    <property type="entry name" value="ModE-bd_N"/>
</dbReference>
<dbReference type="Proteomes" id="UP000283474">
    <property type="component" value="Chromosome"/>
</dbReference>
<dbReference type="InterPro" id="IPR036388">
    <property type="entry name" value="WH-like_DNA-bd_sf"/>
</dbReference>
<evidence type="ECO:0000313" key="9">
    <source>
        <dbReference type="Proteomes" id="UP000283474"/>
    </source>
</evidence>
<keyword evidence="3 5" id="KW-0500">Molybdenum</keyword>
<gene>
    <name evidence="8" type="ORF">CKA81_09415</name>
</gene>
<name>A0A410GCL8_9BURK</name>
<dbReference type="NCBIfam" id="TIGR00638">
    <property type="entry name" value="Mop"/>
    <property type="match status" value="2"/>
</dbReference>
<dbReference type="Pfam" id="PF00126">
    <property type="entry name" value="HTH_1"/>
    <property type="match status" value="1"/>
</dbReference>
<dbReference type="PANTHER" id="PTHR30432">
    <property type="entry name" value="TRANSCRIPTIONAL REGULATOR MODE"/>
    <property type="match status" value="1"/>
</dbReference>
<dbReference type="EMBL" id="CP022987">
    <property type="protein sequence ID" value="QAA94030.1"/>
    <property type="molecule type" value="Genomic_DNA"/>
</dbReference>
<accession>A0A410GCL8</accession>
<evidence type="ECO:0000313" key="8">
    <source>
        <dbReference type="EMBL" id="QAA94030.1"/>
    </source>
</evidence>
<evidence type="ECO:0000256" key="1">
    <source>
        <dbReference type="ARBA" id="ARBA00008110"/>
    </source>
</evidence>
<evidence type="ECO:0000256" key="4">
    <source>
        <dbReference type="ARBA" id="ARBA00022737"/>
    </source>
</evidence>
<sequence length="276" mass="29038">MSTKPKPVSEKSTIALDGSIWFSSGDQKWGSEKRMALLAAIDDEGSITAAAKRVGLSYKAAWDAVDTMNNLAGEPLVNRSTGGSRGGGATLTARARELINLYQALSREHERFMAQLAAGGGPSSRNLELIQHMMIQTSARNKLPGTVDRVVHGAVNDEVILKVGDGSEIVASITSESASNLNLHPGKRALAFIKASSIIVGLGAGSMVLSARNQLPGRIVRITQGAVNAEVSIQLDSGPTIAAMVSRDGIADMKLAEHMEVYAIFKASSVMLGVLD</sequence>
<evidence type="ECO:0000256" key="2">
    <source>
        <dbReference type="ARBA" id="ARBA00022448"/>
    </source>
</evidence>
<dbReference type="KEGG" id="pus:CKA81_09415"/>
<dbReference type="PROSITE" id="PS51866">
    <property type="entry name" value="MOP"/>
    <property type="match status" value="2"/>
</dbReference>
<keyword evidence="2 5" id="KW-0813">Transport</keyword>
<dbReference type="PIRSF" id="PIRSF005763">
    <property type="entry name" value="Txn_reg_ModE"/>
    <property type="match status" value="1"/>
</dbReference>
<dbReference type="Gene3D" id="1.10.10.10">
    <property type="entry name" value="Winged helix-like DNA-binding domain superfamily/Winged helix DNA-binding domain"/>
    <property type="match status" value="1"/>
</dbReference>
<dbReference type="AlphaFoldDB" id="A0A410GCL8"/>
<keyword evidence="4" id="KW-0677">Repeat</keyword>
<evidence type="ECO:0000256" key="3">
    <source>
        <dbReference type="ARBA" id="ARBA00022505"/>
    </source>
</evidence>
<dbReference type="GO" id="GO:0015689">
    <property type="term" value="P:molybdate ion transport"/>
    <property type="evidence" value="ECO:0007669"/>
    <property type="project" value="UniProtKB-UniRule"/>
</dbReference>
<dbReference type="InterPro" id="IPR005116">
    <property type="entry name" value="Transp-assoc_OB_typ1"/>
</dbReference>
<protein>
    <submittedName>
        <fullName evidence="8">Molybdenum-dependent transcriptional regulator</fullName>
    </submittedName>
</protein>
<evidence type="ECO:0000259" key="7">
    <source>
        <dbReference type="PROSITE" id="PS51866"/>
    </source>
</evidence>
<feature type="domain" description="Mop" evidence="7">
    <location>
        <begin position="136"/>
        <end position="202"/>
    </location>
</feature>
<dbReference type="RefSeq" id="WP_128355025.1">
    <property type="nucleotide sequence ID" value="NZ_CP022987.1"/>
</dbReference>
<dbReference type="NCBIfam" id="TIGR00637">
    <property type="entry name" value="ModE_repress"/>
    <property type="match status" value="1"/>
</dbReference>
<dbReference type="Gene3D" id="2.40.50.100">
    <property type="match status" value="2"/>
</dbReference>